<keyword evidence="1" id="KW-0812">Transmembrane</keyword>
<organism evidence="2 3">
    <name type="scientific">Bacillus timonensis</name>
    <dbReference type="NCBI Taxonomy" id="1033734"/>
    <lineage>
        <taxon>Bacteria</taxon>
        <taxon>Bacillati</taxon>
        <taxon>Bacillota</taxon>
        <taxon>Bacilli</taxon>
        <taxon>Bacillales</taxon>
        <taxon>Bacillaceae</taxon>
        <taxon>Bacillus</taxon>
    </lineage>
</organism>
<evidence type="ECO:0000313" key="2">
    <source>
        <dbReference type="EMBL" id="THE13061.1"/>
    </source>
</evidence>
<feature type="transmembrane region" description="Helical" evidence="1">
    <location>
        <begin position="12"/>
        <end position="31"/>
    </location>
</feature>
<reference evidence="2 3" key="1">
    <citation type="journal article" date="2019" name="Indoor Air">
        <title>Impacts of indoor surface finishes on bacterial viability.</title>
        <authorList>
            <person name="Hu J."/>
            <person name="Maamar S.B."/>
            <person name="Glawe A.J."/>
            <person name="Gottel N."/>
            <person name="Gilbert J.A."/>
            <person name="Hartmann E.M."/>
        </authorList>
    </citation>
    <scope>NUCLEOTIDE SEQUENCE [LARGE SCALE GENOMIC DNA]</scope>
    <source>
        <strain evidence="2 3">AF060A6</strain>
    </source>
</reference>
<comment type="caution">
    <text evidence="2">The sequence shown here is derived from an EMBL/GenBank/DDBJ whole genome shotgun (WGS) entry which is preliminary data.</text>
</comment>
<dbReference type="OrthoDB" id="1757944at2"/>
<evidence type="ECO:0000256" key="1">
    <source>
        <dbReference type="SAM" id="Phobius"/>
    </source>
</evidence>
<proteinExistence type="predicted"/>
<accession>A0A4S3PTH5</accession>
<sequence length="73" mass="8098">MKTIGISLLSTIALFFMSVFIVSPIMSNIGYSSVESSYHLQTHALLVTLIFTVILCTILGSRYIVEELKKEKG</sequence>
<name>A0A4S3PTH5_9BACI</name>
<keyword evidence="1" id="KW-0472">Membrane</keyword>
<keyword evidence="3" id="KW-1185">Reference proteome</keyword>
<dbReference type="RefSeq" id="WP_136379337.1">
    <property type="nucleotide sequence ID" value="NZ_SLUB01000012.1"/>
</dbReference>
<evidence type="ECO:0000313" key="3">
    <source>
        <dbReference type="Proteomes" id="UP000306477"/>
    </source>
</evidence>
<gene>
    <name evidence="2" type="ORF">E1I69_09330</name>
</gene>
<dbReference type="AlphaFoldDB" id="A0A4S3PTH5"/>
<dbReference type="Proteomes" id="UP000306477">
    <property type="component" value="Unassembled WGS sequence"/>
</dbReference>
<dbReference type="EMBL" id="SLUB01000012">
    <property type="protein sequence ID" value="THE13061.1"/>
    <property type="molecule type" value="Genomic_DNA"/>
</dbReference>
<feature type="transmembrane region" description="Helical" evidence="1">
    <location>
        <begin position="43"/>
        <end position="65"/>
    </location>
</feature>
<protein>
    <submittedName>
        <fullName evidence="2">Uncharacterized protein</fullName>
    </submittedName>
</protein>
<keyword evidence="1" id="KW-1133">Transmembrane helix</keyword>